<dbReference type="PROSITE" id="PS50935">
    <property type="entry name" value="SSB"/>
    <property type="match status" value="1"/>
</dbReference>
<dbReference type="OrthoDB" id="1078367at2759"/>
<sequence>MYKYAMRSFSSSIPRNDFARMQLYGVVGKIVPRESKDYVPFLTYSLAVNRFIGFSEERTRATDWYNISVFDEKQISFFENHLGSGAVLIVDADVSQKQVADENGENKQIYTTLKQKKFDVVRFPKKPEAAEE</sequence>
<proteinExistence type="predicted"/>
<protein>
    <recommendedName>
        <fullName evidence="5">Nucleic acid-binding protein</fullName>
    </recommendedName>
</protein>
<name>A0A4P9ZBS0_9ASCO</name>
<reference evidence="4" key="1">
    <citation type="journal article" date="2018" name="Nat. Microbiol.">
        <title>Leveraging single-cell genomics to expand the fungal tree of life.</title>
        <authorList>
            <person name="Ahrendt S.R."/>
            <person name="Quandt C.A."/>
            <person name="Ciobanu D."/>
            <person name="Clum A."/>
            <person name="Salamov A."/>
            <person name="Andreopoulos B."/>
            <person name="Cheng J.F."/>
            <person name="Woyke T."/>
            <person name="Pelin A."/>
            <person name="Henrissat B."/>
            <person name="Reynolds N.K."/>
            <person name="Benny G.L."/>
            <person name="Smith M.E."/>
            <person name="James T.Y."/>
            <person name="Grigoriev I.V."/>
        </authorList>
    </citation>
    <scope>NUCLEOTIDE SEQUENCE [LARGE SCALE GENOMIC DNA]</scope>
    <source>
        <strain evidence="4">Baker2002</strain>
    </source>
</reference>
<evidence type="ECO:0000256" key="1">
    <source>
        <dbReference type="ARBA" id="ARBA00023125"/>
    </source>
</evidence>
<dbReference type="Pfam" id="PF00436">
    <property type="entry name" value="SSB"/>
    <property type="match status" value="1"/>
</dbReference>
<accession>A0A4P9ZBS0</accession>
<dbReference type="SUPFAM" id="SSF50249">
    <property type="entry name" value="Nucleic acid-binding proteins"/>
    <property type="match status" value="1"/>
</dbReference>
<evidence type="ECO:0000256" key="2">
    <source>
        <dbReference type="PROSITE-ProRule" id="PRU00252"/>
    </source>
</evidence>
<gene>
    <name evidence="3" type="ORF">METBISCDRAFT_31629</name>
</gene>
<keyword evidence="4" id="KW-1185">Reference proteome</keyword>
<dbReference type="Proteomes" id="UP000268321">
    <property type="component" value="Unassembled WGS sequence"/>
</dbReference>
<evidence type="ECO:0008006" key="5">
    <source>
        <dbReference type="Google" id="ProtNLM"/>
    </source>
</evidence>
<dbReference type="Gene3D" id="2.40.50.140">
    <property type="entry name" value="Nucleic acid-binding proteins"/>
    <property type="match status" value="1"/>
</dbReference>
<dbReference type="GO" id="GO:0003697">
    <property type="term" value="F:single-stranded DNA binding"/>
    <property type="evidence" value="ECO:0007669"/>
    <property type="project" value="InterPro"/>
</dbReference>
<dbReference type="InterPro" id="IPR000424">
    <property type="entry name" value="Primosome_PriB/ssb"/>
</dbReference>
<evidence type="ECO:0000313" key="3">
    <source>
        <dbReference type="EMBL" id="RKP29511.1"/>
    </source>
</evidence>
<dbReference type="EMBL" id="ML004484">
    <property type="protein sequence ID" value="RKP29511.1"/>
    <property type="molecule type" value="Genomic_DNA"/>
</dbReference>
<organism evidence="3 4">
    <name type="scientific">Metschnikowia bicuspidata</name>
    <dbReference type="NCBI Taxonomy" id="27322"/>
    <lineage>
        <taxon>Eukaryota</taxon>
        <taxon>Fungi</taxon>
        <taxon>Dikarya</taxon>
        <taxon>Ascomycota</taxon>
        <taxon>Saccharomycotina</taxon>
        <taxon>Pichiomycetes</taxon>
        <taxon>Metschnikowiaceae</taxon>
        <taxon>Metschnikowia</taxon>
    </lineage>
</organism>
<evidence type="ECO:0000313" key="4">
    <source>
        <dbReference type="Proteomes" id="UP000268321"/>
    </source>
</evidence>
<dbReference type="InterPro" id="IPR012340">
    <property type="entry name" value="NA-bd_OB-fold"/>
</dbReference>
<keyword evidence="1 2" id="KW-0238">DNA-binding</keyword>
<dbReference type="AlphaFoldDB" id="A0A4P9ZBS0"/>